<dbReference type="AlphaFoldDB" id="A0AAD5Q8A0"/>
<dbReference type="SMART" id="SM00724">
    <property type="entry name" value="TLC"/>
    <property type="match status" value="1"/>
</dbReference>
<dbReference type="EMBL" id="JAKCXM010000163">
    <property type="protein sequence ID" value="KAJ0400078.1"/>
    <property type="molecule type" value="Genomic_DNA"/>
</dbReference>
<dbReference type="InterPro" id="IPR006634">
    <property type="entry name" value="TLC-dom"/>
</dbReference>
<accession>A0AAD5Q8A0</accession>
<protein>
    <recommendedName>
        <fullName evidence="8">TLC domain-containing protein</fullName>
    </recommendedName>
</protein>
<dbReference type="Proteomes" id="UP001209570">
    <property type="component" value="Unassembled WGS sequence"/>
</dbReference>
<name>A0AAD5Q8A0_PYTIN</name>
<feature type="transmembrane region" description="Helical" evidence="7">
    <location>
        <begin position="160"/>
        <end position="185"/>
    </location>
</feature>
<evidence type="ECO:0000256" key="2">
    <source>
        <dbReference type="ARBA" id="ARBA00022692"/>
    </source>
</evidence>
<evidence type="ECO:0000259" key="8">
    <source>
        <dbReference type="PROSITE" id="PS50922"/>
    </source>
</evidence>
<keyword evidence="10" id="KW-1185">Reference proteome</keyword>
<dbReference type="PANTHER" id="PTHR12560:SF0">
    <property type="entry name" value="LD18904P"/>
    <property type="match status" value="1"/>
</dbReference>
<evidence type="ECO:0000256" key="6">
    <source>
        <dbReference type="SAM" id="MobiDB-lite"/>
    </source>
</evidence>
<dbReference type="PIRSF" id="PIRSF005225">
    <property type="entry name" value="LAG1_LAC1"/>
    <property type="match status" value="1"/>
</dbReference>
<proteinExistence type="predicted"/>
<evidence type="ECO:0000256" key="7">
    <source>
        <dbReference type="SAM" id="Phobius"/>
    </source>
</evidence>
<reference evidence="9" key="1">
    <citation type="submission" date="2021-12" db="EMBL/GenBank/DDBJ databases">
        <title>Prjna785345.</title>
        <authorList>
            <person name="Rujirawat T."/>
            <person name="Krajaejun T."/>
        </authorList>
    </citation>
    <scope>NUCLEOTIDE SEQUENCE</scope>
    <source>
        <strain evidence="9">Pi057C3</strain>
    </source>
</reference>
<dbReference type="Pfam" id="PF03798">
    <property type="entry name" value="TRAM_LAG1_CLN8"/>
    <property type="match status" value="1"/>
</dbReference>
<evidence type="ECO:0000256" key="3">
    <source>
        <dbReference type="ARBA" id="ARBA00022989"/>
    </source>
</evidence>
<organism evidence="9 10">
    <name type="scientific">Pythium insidiosum</name>
    <name type="common">Pythiosis disease agent</name>
    <dbReference type="NCBI Taxonomy" id="114742"/>
    <lineage>
        <taxon>Eukaryota</taxon>
        <taxon>Sar</taxon>
        <taxon>Stramenopiles</taxon>
        <taxon>Oomycota</taxon>
        <taxon>Peronosporomycetes</taxon>
        <taxon>Pythiales</taxon>
        <taxon>Pythiaceae</taxon>
        <taxon>Pythium</taxon>
    </lineage>
</organism>
<feature type="transmembrane region" description="Helical" evidence="7">
    <location>
        <begin position="20"/>
        <end position="39"/>
    </location>
</feature>
<dbReference type="GO" id="GO:0046513">
    <property type="term" value="P:ceramide biosynthetic process"/>
    <property type="evidence" value="ECO:0007669"/>
    <property type="project" value="InterPro"/>
</dbReference>
<comment type="caution">
    <text evidence="9">The sequence shown here is derived from an EMBL/GenBank/DDBJ whole genome shotgun (WGS) entry which is preliminary data.</text>
</comment>
<sequence>MNPKGYFVDWPYNAPEPLRWYYMIYLSFWFQSIDFMLNITNKHYVVKRKDNAEMLLHHFATISLMIFSYSYDLTRIGMCVLMIHDVNDLLLETAKIFVYLNWENTANILFGIFAVAWFIVRWAFYGYNILYSVYTEAYDSIVEPIMKNGSYGGYPASVWYWFWVVFSSFLGLLLVLHIFWGVLIVKMIVRTLQVGSVEKDIRSDSEADEDEDEEPVKTAASGPAAAPDSKVKRRRAPKAD</sequence>
<evidence type="ECO:0000313" key="10">
    <source>
        <dbReference type="Proteomes" id="UP001209570"/>
    </source>
</evidence>
<comment type="subcellular location">
    <subcellularLocation>
        <location evidence="1">Membrane</location>
        <topology evidence="1">Multi-pass membrane protein</topology>
    </subcellularLocation>
</comment>
<feature type="compositionally biased region" description="Basic residues" evidence="6">
    <location>
        <begin position="231"/>
        <end position="240"/>
    </location>
</feature>
<dbReference type="InterPro" id="IPR016439">
    <property type="entry name" value="Lag1/Lac1-like"/>
</dbReference>
<keyword evidence="4 5" id="KW-0472">Membrane</keyword>
<evidence type="ECO:0000256" key="1">
    <source>
        <dbReference type="ARBA" id="ARBA00004141"/>
    </source>
</evidence>
<keyword evidence="2 5" id="KW-0812">Transmembrane</keyword>
<dbReference type="PANTHER" id="PTHR12560">
    <property type="entry name" value="LONGEVITY ASSURANCE FACTOR 1 LAG1"/>
    <property type="match status" value="1"/>
</dbReference>
<dbReference type="GO" id="GO:0050291">
    <property type="term" value="F:sphingosine N-acyltransferase activity"/>
    <property type="evidence" value="ECO:0007669"/>
    <property type="project" value="InterPro"/>
</dbReference>
<dbReference type="GO" id="GO:0016020">
    <property type="term" value="C:membrane"/>
    <property type="evidence" value="ECO:0007669"/>
    <property type="project" value="UniProtKB-SubCell"/>
</dbReference>
<feature type="transmembrane region" description="Helical" evidence="7">
    <location>
        <begin position="105"/>
        <end position="124"/>
    </location>
</feature>
<keyword evidence="3 7" id="KW-1133">Transmembrane helix</keyword>
<feature type="region of interest" description="Disordered" evidence="6">
    <location>
        <begin position="198"/>
        <end position="240"/>
    </location>
</feature>
<feature type="domain" description="TLC" evidence="8">
    <location>
        <begin position="1"/>
        <end position="193"/>
    </location>
</feature>
<evidence type="ECO:0000256" key="5">
    <source>
        <dbReference type="PROSITE-ProRule" id="PRU00205"/>
    </source>
</evidence>
<dbReference type="PROSITE" id="PS50922">
    <property type="entry name" value="TLC"/>
    <property type="match status" value="1"/>
</dbReference>
<evidence type="ECO:0000256" key="4">
    <source>
        <dbReference type="ARBA" id="ARBA00023136"/>
    </source>
</evidence>
<evidence type="ECO:0000313" key="9">
    <source>
        <dbReference type="EMBL" id="KAJ0400078.1"/>
    </source>
</evidence>
<gene>
    <name evidence="9" type="ORF">P43SY_003933</name>
</gene>